<accession>I7LDZ4</accession>
<dbReference type="RefSeq" id="WP_009559890.1">
    <property type="nucleotide sequence ID" value="NZ_AYZN01000001.1"/>
</dbReference>
<comment type="caution">
    <text evidence="1">The sequence shown here is derived from an EMBL/GenBank/DDBJ whole genome shotgun (WGS) entry which is preliminary data.</text>
</comment>
<reference evidence="1 2" key="1">
    <citation type="submission" date="2012-06" db="EMBL/GenBank/DDBJ databases">
        <title>Draft Genome Sequence of Lactobacillus pasteurii CRBIP 24.76T.</title>
        <authorList>
            <person name="Cousin S."/>
            <person name="Bouchier C."/>
            <person name="Loux V."/>
            <person name="Ma L."/>
            <person name="Creno S."/>
            <person name="Bizet C."/>
            <person name="Clermont D."/>
        </authorList>
    </citation>
    <scope>NUCLEOTIDE SEQUENCE [LARGE SCALE GENOMIC DNA]</scope>
    <source>
        <strain evidence="2">CRBIP 24.76T</strain>
    </source>
</reference>
<proteinExistence type="predicted"/>
<organism evidence="1 2">
    <name type="scientific">Lactobacillus pasteurii DSM 23907 = CRBIP 24.76</name>
    <dbReference type="NCBI Taxonomy" id="1423790"/>
    <lineage>
        <taxon>Bacteria</taxon>
        <taxon>Bacillati</taxon>
        <taxon>Bacillota</taxon>
        <taxon>Bacilli</taxon>
        <taxon>Lactobacillales</taxon>
        <taxon>Lactobacillaceae</taxon>
        <taxon>Lactobacillus</taxon>
    </lineage>
</organism>
<name>I7LDZ4_9LACO</name>
<evidence type="ECO:0000313" key="1">
    <source>
        <dbReference type="EMBL" id="CCI85338.1"/>
    </source>
</evidence>
<gene>
    <name evidence="1" type="ORF">BN53_04450</name>
</gene>
<dbReference type="AlphaFoldDB" id="I7LDZ4"/>
<evidence type="ECO:0000313" key="2">
    <source>
        <dbReference type="Proteomes" id="UP000009311"/>
    </source>
</evidence>
<keyword evidence="2" id="KW-1185">Reference proteome</keyword>
<dbReference type="EMBL" id="CAKD01000021">
    <property type="protein sequence ID" value="CCI85338.1"/>
    <property type="molecule type" value="Genomic_DNA"/>
</dbReference>
<dbReference type="STRING" id="1423790.BN53_04450"/>
<sequence length="114" mass="13645">MADFCEKDYFVVAYNILSTTYCHLRDKGQKNLCSDLDSYLKNKYNLNDSYYKYIVDSLIENKLLDFGIEKENNKLTWYYSITSKGIEYIFFDKAMNKAQDYLNYKAFGEKHEQK</sequence>
<protein>
    <submittedName>
        <fullName evidence="1">Uncharacterized protein</fullName>
    </submittedName>
</protein>
<dbReference type="PATRIC" id="fig|1423790.3.peg.312"/>
<dbReference type="Proteomes" id="UP000009311">
    <property type="component" value="Unassembled WGS sequence"/>
</dbReference>